<proteinExistence type="predicted"/>
<reference evidence="1 2" key="1">
    <citation type="journal article" date="2016" name="Nat. Commun.">
        <title>Thousands of microbial genomes shed light on interconnected biogeochemical processes in an aquifer system.</title>
        <authorList>
            <person name="Anantharaman K."/>
            <person name="Brown C.T."/>
            <person name="Hug L.A."/>
            <person name="Sharon I."/>
            <person name="Castelle C.J."/>
            <person name="Probst A.J."/>
            <person name="Thomas B.C."/>
            <person name="Singh A."/>
            <person name="Wilkins M.J."/>
            <person name="Karaoz U."/>
            <person name="Brodie E.L."/>
            <person name="Williams K.H."/>
            <person name="Hubbard S.S."/>
            <person name="Banfield J.F."/>
        </authorList>
    </citation>
    <scope>NUCLEOTIDE SEQUENCE [LARGE SCALE GENOMIC DNA]</scope>
</reference>
<dbReference type="AlphaFoldDB" id="A0A1F5QC70"/>
<accession>A0A1F5QC70</accession>
<sequence>MNKTDDFRSEMQHFISRIVSPTTNTDHELGNLNVHLWQAHSEGITKCTPFLSSEMDDITQGIREIRARGEDVAEYCKTLLRQHGMEAEFLE</sequence>
<organism evidence="1 2">
    <name type="scientific">Candidatus Doudnabacteria bacterium RIFCSPLOWO2_02_FULL_48_13</name>
    <dbReference type="NCBI Taxonomy" id="1817845"/>
    <lineage>
        <taxon>Bacteria</taxon>
        <taxon>Candidatus Doudnaibacteriota</taxon>
    </lineage>
</organism>
<evidence type="ECO:0000313" key="1">
    <source>
        <dbReference type="EMBL" id="OGE99803.1"/>
    </source>
</evidence>
<comment type="caution">
    <text evidence="1">The sequence shown here is derived from an EMBL/GenBank/DDBJ whole genome shotgun (WGS) entry which is preliminary data.</text>
</comment>
<dbReference type="Proteomes" id="UP000177235">
    <property type="component" value="Unassembled WGS sequence"/>
</dbReference>
<gene>
    <name evidence="1" type="ORF">A3J05_00845</name>
</gene>
<name>A0A1F5QC70_9BACT</name>
<dbReference type="EMBL" id="MFFF01000015">
    <property type="protein sequence ID" value="OGE99803.1"/>
    <property type="molecule type" value="Genomic_DNA"/>
</dbReference>
<evidence type="ECO:0000313" key="2">
    <source>
        <dbReference type="Proteomes" id="UP000177235"/>
    </source>
</evidence>
<protein>
    <submittedName>
        <fullName evidence="1">Uncharacterized protein</fullName>
    </submittedName>
</protein>